<evidence type="ECO:0000256" key="5">
    <source>
        <dbReference type="ARBA" id="ARBA00022605"/>
    </source>
</evidence>
<dbReference type="GO" id="GO:0042450">
    <property type="term" value="P:L-arginine biosynthetic process via ornithine"/>
    <property type="evidence" value="ECO:0007669"/>
    <property type="project" value="UniProtKB-UniRule"/>
</dbReference>
<dbReference type="FunFam" id="1.20.200.10:FF:000015">
    <property type="entry name" value="argininosuccinate lyase isoform X2"/>
    <property type="match status" value="1"/>
</dbReference>
<dbReference type="InterPro" id="IPR008948">
    <property type="entry name" value="L-Aspartase-like"/>
</dbReference>
<evidence type="ECO:0000256" key="2">
    <source>
        <dbReference type="ARBA" id="ARBA00012338"/>
    </source>
</evidence>
<proteinExistence type="inferred from homology"/>
<accession>A0A1B9DCM7</accession>
<dbReference type="GO" id="GO:0005829">
    <property type="term" value="C:cytosol"/>
    <property type="evidence" value="ECO:0007669"/>
    <property type="project" value="TreeGrafter"/>
</dbReference>
<keyword evidence="5 7" id="KW-0028">Amino-acid biosynthesis</keyword>
<evidence type="ECO:0000313" key="10">
    <source>
        <dbReference type="EMBL" id="OCB60473.1"/>
    </source>
</evidence>
<dbReference type="EC" id="4.3.2.1" evidence="2 7"/>
<dbReference type="NCBIfam" id="TIGR00838">
    <property type="entry name" value="argH"/>
    <property type="match status" value="1"/>
</dbReference>
<dbReference type="Pfam" id="PF00206">
    <property type="entry name" value="Lyase_1"/>
    <property type="match status" value="1"/>
</dbReference>
<keyword evidence="6 7" id="KW-0456">Lyase</keyword>
<evidence type="ECO:0000256" key="1">
    <source>
        <dbReference type="ARBA" id="ARBA00004941"/>
    </source>
</evidence>
<evidence type="ECO:0000259" key="9">
    <source>
        <dbReference type="Pfam" id="PF14698"/>
    </source>
</evidence>
<feature type="domain" description="Argininosuccinate lyase C-terminal" evidence="9">
    <location>
        <begin position="369"/>
        <end position="436"/>
    </location>
</feature>
<dbReference type="FunFam" id="1.10.40.30:FF:000001">
    <property type="entry name" value="Argininosuccinate lyase"/>
    <property type="match status" value="1"/>
</dbReference>
<dbReference type="Proteomes" id="UP000092683">
    <property type="component" value="Unassembled WGS sequence"/>
</dbReference>
<reference evidence="10 11" key="1">
    <citation type="submission" date="2016-06" db="EMBL/GenBank/DDBJ databases">
        <authorList>
            <person name="Kjaerup R.B."/>
            <person name="Dalgaard T.S."/>
            <person name="Juul-Madsen H.R."/>
        </authorList>
    </citation>
    <scope>NUCLEOTIDE SEQUENCE [LARGE SCALE GENOMIC DNA]</scope>
    <source>
        <strain evidence="10 11">E3012</strain>
    </source>
</reference>
<comment type="caution">
    <text evidence="10">The sequence shown here is derived from an EMBL/GenBank/DDBJ whole genome shotgun (WGS) entry which is preliminary data.</text>
</comment>
<evidence type="ECO:0000256" key="4">
    <source>
        <dbReference type="ARBA" id="ARBA00022571"/>
    </source>
</evidence>
<dbReference type="UniPathway" id="UPA00068">
    <property type="reaction ID" value="UER00114"/>
</dbReference>
<dbReference type="InterPro" id="IPR024083">
    <property type="entry name" value="Fumarase/histidase_N"/>
</dbReference>
<dbReference type="InterPro" id="IPR009049">
    <property type="entry name" value="Argininosuccinate_lyase"/>
</dbReference>
<name>A0A1B9DCM7_MYCMA</name>
<comment type="similarity">
    <text evidence="7">Belongs to the lyase 1 family. Argininosuccinate lyase subfamily.</text>
</comment>
<dbReference type="Gene3D" id="1.10.40.30">
    <property type="entry name" value="Fumarase/aspartase (C-terminal domain)"/>
    <property type="match status" value="1"/>
</dbReference>
<dbReference type="PANTHER" id="PTHR43814:SF1">
    <property type="entry name" value="ARGININOSUCCINATE LYASE"/>
    <property type="match status" value="1"/>
</dbReference>
<dbReference type="Gene3D" id="1.10.275.10">
    <property type="entry name" value="Fumarase/aspartase (N-terminal domain)"/>
    <property type="match status" value="1"/>
</dbReference>
<dbReference type="SUPFAM" id="SSF48557">
    <property type="entry name" value="L-aspartase-like"/>
    <property type="match status" value="1"/>
</dbReference>
<organism evidence="10 11">
    <name type="scientific">Mycobacterium malmoense</name>
    <dbReference type="NCBI Taxonomy" id="1780"/>
    <lineage>
        <taxon>Bacteria</taxon>
        <taxon>Bacillati</taxon>
        <taxon>Actinomycetota</taxon>
        <taxon>Actinomycetes</taxon>
        <taxon>Mycobacteriales</taxon>
        <taxon>Mycobacteriaceae</taxon>
        <taxon>Mycobacterium</taxon>
    </lineage>
</organism>
<dbReference type="RefSeq" id="WP_065479026.1">
    <property type="nucleotide sequence ID" value="NZ_MBEE01000046.1"/>
</dbReference>
<dbReference type="PRINTS" id="PR00145">
    <property type="entry name" value="ARGSUCLYASE"/>
</dbReference>
<evidence type="ECO:0000256" key="6">
    <source>
        <dbReference type="ARBA" id="ARBA00023239"/>
    </source>
</evidence>
<evidence type="ECO:0000256" key="7">
    <source>
        <dbReference type="HAMAP-Rule" id="MF_00006"/>
    </source>
</evidence>
<dbReference type="InterPro" id="IPR020557">
    <property type="entry name" value="Fumarate_lyase_CS"/>
</dbReference>
<keyword evidence="3 7" id="KW-0963">Cytoplasm</keyword>
<dbReference type="PANTHER" id="PTHR43814">
    <property type="entry name" value="ARGININOSUCCINATE LYASE"/>
    <property type="match status" value="1"/>
</dbReference>
<protein>
    <recommendedName>
        <fullName evidence="2 7">Argininosuccinate lyase</fullName>
        <shortName evidence="7">ASAL</shortName>
        <ecNumber evidence="2 7">4.3.2.1</ecNumber>
    </recommendedName>
    <alternativeName>
        <fullName evidence="7">Arginosuccinase</fullName>
    </alternativeName>
</protein>
<comment type="catalytic activity">
    <reaction evidence="7">
        <text>2-(N(omega)-L-arginino)succinate = fumarate + L-arginine</text>
        <dbReference type="Rhea" id="RHEA:24020"/>
        <dbReference type="ChEBI" id="CHEBI:29806"/>
        <dbReference type="ChEBI" id="CHEBI:32682"/>
        <dbReference type="ChEBI" id="CHEBI:57472"/>
        <dbReference type="EC" id="4.3.2.1"/>
    </reaction>
</comment>
<dbReference type="OrthoDB" id="9769623at2"/>
<dbReference type="PRINTS" id="PR00149">
    <property type="entry name" value="FUMRATELYASE"/>
</dbReference>
<sequence>MSTREGSLWGGRFADGPSDALAALSKSTHFDWVLAPYDIVASRAHTVILFHAGLLTPEQRDGLLAGLDSLASDVADGSFTPLVTDEDVHAALERGLIDRVGPDLGGRLRAGRSRNDQVATLFRMWLRDAVRRVADAALQVVAALAAQAAAHPAAIMPGKTHLQSAQPVLLAHHLLAHAHPLLRDVDRIVDFDRRAAVSPYGSGALAGSSLGLDPDAIAAKLGFAEAADNSIDATAARDFAAEAAFIFAMIAVDTSRLAEDIILWSSTEFGYVRLHDSWSTGSSIMPQKKNPDIAELARGKSGRLIGNLTGLLATLKAQPLAYNRDLQEDKEPVFDSVAQLELVLPAMAGLVASLTFDVERMAALAPAGYTLATDIAEWLVRRGVPFRSAHEAAGAAVRAAEGRAVGLDQLTDDELAAISPELTPEVREVLTIEGSVSSRDGRGGTAPARVAEQLEAVLADCEELRARLGRA</sequence>
<dbReference type="AlphaFoldDB" id="A0A1B9DCM7"/>
<dbReference type="InterPro" id="IPR029419">
    <property type="entry name" value="Arg_succ_lyase_C"/>
</dbReference>
<keyword evidence="4 7" id="KW-0055">Arginine biosynthesis</keyword>
<dbReference type="InterPro" id="IPR022761">
    <property type="entry name" value="Fumarate_lyase_N"/>
</dbReference>
<dbReference type="Pfam" id="PF14698">
    <property type="entry name" value="ASL_C2"/>
    <property type="match status" value="1"/>
</dbReference>
<feature type="domain" description="Fumarate lyase N-terminal" evidence="8">
    <location>
        <begin position="15"/>
        <end position="306"/>
    </location>
</feature>
<gene>
    <name evidence="7" type="primary">argH</name>
    <name evidence="10" type="ORF">A5677_00930</name>
</gene>
<evidence type="ECO:0000313" key="11">
    <source>
        <dbReference type="Proteomes" id="UP000092683"/>
    </source>
</evidence>
<dbReference type="GO" id="GO:0004056">
    <property type="term" value="F:argininosuccinate lyase activity"/>
    <property type="evidence" value="ECO:0007669"/>
    <property type="project" value="UniProtKB-UniRule"/>
</dbReference>
<dbReference type="CDD" id="cd01359">
    <property type="entry name" value="Argininosuccinate_lyase"/>
    <property type="match status" value="1"/>
</dbReference>
<evidence type="ECO:0000259" key="8">
    <source>
        <dbReference type="Pfam" id="PF00206"/>
    </source>
</evidence>
<evidence type="ECO:0000256" key="3">
    <source>
        <dbReference type="ARBA" id="ARBA00022490"/>
    </source>
</evidence>
<comment type="subcellular location">
    <subcellularLocation>
        <location evidence="7">Cytoplasm</location>
    </subcellularLocation>
</comment>
<dbReference type="HAMAP" id="MF_00006">
    <property type="entry name" value="Arg_succ_lyase"/>
    <property type="match status" value="1"/>
</dbReference>
<dbReference type="InterPro" id="IPR000362">
    <property type="entry name" value="Fumarate_lyase_fam"/>
</dbReference>
<dbReference type="PROSITE" id="PS00163">
    <property type="entry name" value="FUMARATE_LYASES"/>
    <property type="match status" value="1"/>
</dbReference>
<dbReference type="EMBL" id="MBEE01000046">
    <property type="protein sequence ID" value="OCB60473.1"/>
    <property type="molecule type" value="Genomic_DNA"/>
</dbReference>
<dbReference type="Gene3D" id="1.20.200.10">
    <property type="entry name" value="Fumarase/aspartase (Central domain)"/>
    <property type="match status" value="1"/>
</dbReference>
<comment type="pathway">
    <text evidence="1 7">Amino-acid biosynthesis; L-arginine biosynthesis; L-arginine from L-ornithine and carbamoyl phosphate: step 3/3.</text>
</comment>